<gene>
    <name evidence="3" type="ORF">BT96DRAFT_961923</name>
</gene>
<dbReference type="AlphaFoldDB" id="A0A6A4IJ84"/>
<dbReference type="InterPro" id="IPR039604">
    <property type="entry name" value="Bfr1"/>
</dbReference>
<proteinExistence type="predicted"/>
<feature type="region of interest" description="Disordered" evidence="2">
    <location>
        <begin position="388"/>
        <end position="414"/>
    </location>
</feature>
<dbReference type="GO" id="GO:0008298">
    <property type="term" value="P:intracellular mRNA localization"/>
    <property type="evidence" value="ECO:0007669"/>
    <property type="project" value="TreeGrafter"/>
</dbReference>
<evidence type="ECO:0000313" key="3">
    <source>
        <dbReference type="EMBL" id="KAE9410539.1"/>
    </source>
</evidence>
<dbReference type="Proteomes" id="UP000799118">
    <property type="component" value="Unassembled WGS sequence"/>
</dbReference>
<dbReference type="EMBL" id="ML769385">
    <property type="protein sequence ID" value="KAE9410539.1"/>
    <property type="molecule type" value="Genomic_DNA"/>
</dbReference>
<feature type="compositionally biased region" description="Low complexity" evidence="2">
    <location>
        <begin position="508"/>
        <end position="517"/>
    </location>
</feature>
<keyword evidence="4" id="KW-1185">Reference proteome</keyword>
<dbReference type="GO" id="GO:0003729">
    <property type="term" value="F:mRNA binding"/>
    <property type="evidence" value="ECO:0007669"/>
    <property type="project" value="TreeGrafter"/>
</dbReference>
<evidence type="ECO:0000313" key="4">
    <source>
        <dbReference type="Proteomes" id="UP000799118"/>
    </source>
</evidence>
<dbReference type="GO" id="GO:0005783">
    <property type="term" value="C:endoplasmic reticulum"/>
    <property type="evidence" value="ECO:0007669"/>
    <property type="project" value="TreeGrafter"/>
</dbReference>
<name>A0A6A4IJ84_9AGAR</name>
<organism evidence="3 4">
    <name type="scientific">Gymnopus androsaceus JB14</name>
    <dbReference type="NCBI Taxonomy" id="1447944"/>
    <lineage>
        <taxon>Eukaryota</taxon>
        <taxon>Fungi</taxon>
        <taxon>Dikarya</taxon>
        <taxon>Basidiomycota</taxon>
        <taxon>Agaricomycotina</taxon>
        <taxon>Agaricomycetes</taxon>
        <taxon>Agaricomycetidae</taxon>
        <taxon>Agaricales</taxon>
        <taxon>Marasmiineae</taxon>
        <taxon>Omphalotaceae</taxon>
        <taxon>Gymnopus</taxon>
    </lineage>
</organism>
<evidence type="ECO:0000256" key="1">
    <source>
        <dbReference type="SAM" id="Coils"/>
    </source>
</evidence>
<dbReference type="PANTHER" id="PTHR31027">
    <property type="entry name" value="NUCLEAR SEGREGATION PROTEIN BFR1"/>
    <property type="match status" value="1"/>
</dbReference>
<feature type="compositionally biased region" description="Low complexity" evidence="2">
    <location>
        <begin position="10"/>
        <end position="23"/>
    </location>
</feature>
<evidence type="ECO:0008006" key="5">
    <source>
        <dbReference type="Google" id="ProtNLM"/>
    </source>
</evidence>
<reference evidence="3" key="1">
    <citation type="journal article" date="2019" name="Environ. Microbiol.">
        <title>Fungal ecological strategies reflected in gene transcription - a case study of two litter decomposers.</title>
        <authorList>
            <person name="Barbi F."/>
            <person name="Kohler A."/>
            <person name="Barry K."/>
            <person name="Baskaran P."/>
            <person name="Daum C."/>
            <person name="Fauchery L."/>
            <person name="Ihrmark K."/>
            <person name="Kuo A."/>
            <person name="LaButti K."/>
            <person name="Lipzen A."/>
            <person name="Morin E."/>
            <person name="Grigoriev I.V."/>
            <person name="Henrissat B."/>
            <person name="Lindahl B."/>
            <person name="Martin F."/>
        </authorList>
    </citation>
    <scope>NUCLEOTIDE SEQUENCE</scope>
    <source>
        <strain evidence="3">JB14</strain>
    </source>
</reference>
<evidence type="ECO:0000256" key="2">
    <source>
        <dbReference type="SAM" id="MobiDB-lite"/>
    </source>
</evidence>
<feature type="coiled-coil region" evidence="1">
    <location>
        <begin position="217"/>
        <end position="317"/>
    </location>
</feature>
<sequence>MAPAAKSKPANGSAAKGKPSAASTNGTTTPVSVAASEKKDTPEVLTGGKPDKKLYDAEQERIKGEIDALQVKISTVKEKISIATKGGAGNERRNALKAELDEIRGKQSTNKASRTKVMEQVNAYDESIRKKVKDLQAAKSKIPFKSVAELDAHIKNLEKQVDSGSLKLADEKRALAEITSCKRNRRTLDAFQSDQDSIDADRAAVDELRKQLSDPEAIATSERYNKIKEQLDELKKEEDALYSNRSKLFEERDALQAQANVLYNERRESTQNFREANDRYWTKVNEDRTRRQERIRTQRAAEELQKKTETAERLREEAEAPAYQAQIEDCQTLIDSLSGNTSGNVTLKSTPLLEKQELAGVAKLELRKVEGAPEGSVVRKKKGDDDDAYFVGKGKGKGKKTAPKPNGTAESSSQLNLPFATLSALLNFSIPPPTSSADIPRVVENLKTKKEWFEANQARQTAANIAKAEAEIQRLTGLSKDVKSPESVDDVTPPNGGGELPSDPAPTPSATGPTSLAVPSDEVVDKLEVVNETEVASES</sequence>
<dbReference type="OrthoDB" id="2195113at2759"/>
<keyword evidence="1" id="KW-0175">Coiled coil</keyword>
<dbReference type="GO" id="GO:1990904">
    <property type="term" value="C:ribonucleoprotein complex"/>
    <property type="evidence" value="ECO:0007669"/>
    <property type="project" value="TreeGrafter"/>
</dbReference>
<protein>
    <recommendedName>
        <fullName evidence="5">Nuclear segregation protein Bfr1</fullName>
    </recommendedName>
</protein>
<feature type="region of interest" description="Disordered" evidence="2">
    <location>
        <begin position="1"/>
        <end position="52"/>
    </location>
</feature>
<dbReference type="GO" id="GO:0042175">
    <property type="term" value="C:nuclear outer membrane-endoplasmic reticulum membrane network"/>
    <property type="evidence" value="ECO:0007669"/>
    <property type="project" value="TreeGrafter"/>
</dbReference>
<dbReference type="PANTHER" id="PTHR31027:SF2">
    <property type="entry name" value="LEBERCILIN DOMAIN-CONTAINING PROTEIN"/>
    <property type="match status" value="1"/>
</dbReference>
<feature type="region of interest" description="Disordered" evidence="2">
    <location>
        <begin position="476"/>
        <end position="524"/>
    </location>
</feature>
<accession>A0A6A4IJ84</accession>